<reference evidence="4" key="1">
    <citation type="journal article" date="2019" name="Int. J. Syst. Evol. Microbiol.">
        <title>The Global Catalogue of Microorganisms (GCM) 10K type strain sequencing project: providing services to taxonomists for standard genome sequencing and annotation.</title>
        <authorList>
            <consortium name="The Broad Institute Genomics Platform"/>
            <consortium name="The Broad Institute Genome Sequencing Center for Infectious Disease"/>
            <person name="Wu L."/>
            <person name="Ma J."/>
        </authorList>
    </citation>
    <scope>NUCLEOTIDE SEQUENCE [LARGE SCALE GENOMIC DNA]</scope>
    <source>
        <strain evidence="4">KCTC 22245</strain>
    </source>
</reference>
<gene>
    <name evidence="3" type="ORF">ACFONP_05810</name>
</gene>
<dbReference type="InterPro" id="IPR006976">
    <property type="entry name" value="VanZ-like"/>
</dbReference>
<feature type="transmembrane region" description="Helical" evidence="1">
    <location>
        <begin position="63"/>
        <end position="92"/>
    </location>
</feature>
<protein>
    <submittedName>
        <fullName evidence="3">VanZ family protein</fullName>
    </submittedName>
</protein>
<organism evidence="3 4">
    <name type="scientific">Parvularcula lutaonensis</name>
    <dbReference type="NCBI Taxonomy" id="491923"/>
    <lineage>
        <taxon>Bacteria</taxon>
        <taxon>Pseudomonadati</taxon>
        <taxon>Pseudomonadota</taxon>
        <taxon>Alphaproteobacteria</taxon>
        <taxon>Parvularculales</taxon>
        <taxon>Parvularculaceae</taxon>
        <taxon>Parvularcula</taxon>
    </lineage>
</organism>
<evidence type="ECO:0000259" key="2">
    <source>
        <dbReference type="Pfam" id="PF04892"/>
    </source>
</evidence>
<keyword evidence="1" id="KW-0812">Transmembrane</keyword>
<dbReference type="NCBIfam" id="NF037970">
    <property type="entry name" value="vanZ_1"/>
    <property type="match status" value="1"/>
</dbReference>
<comment type="caution">
    <text evidence="3">The sequence shown here is derived from an EMBL/GenBank/DDBJ whole genome shotgun (WGS) entry which is preliminary data.</text>
</comment>
<evidence type="ECO:0000256" key="1">
    <source>
        <dbReference type="SAM" id="Phobius"/>
    </source>
</evidence>
<dbReference type="RefSeq" id="WP_189570332.1">
    <property type="nucleotide sequence ID" value="NZ_BMXU01000001.1"/>
</dbReference>
<feature type="transmembrane region" description="Helical" evidence="1">
    <location>
        <begin position="12"/>
        <end position="29"/>
    </location>
</feature>
<proteinExistence type="predicted"/>
<dbReference type="EMBL" id="JBHRVA010000002">
    <property type="protein sequence ID" value="MFC3302245.1"/>
    <property type="molecule type" value="Genomic_DNA"/>
</dbReference>
<keyword evidence="4" id="KW-1185">Reference proteome</keyword>
<evidence type="ECO:0000313" key="3">
    <source>
        <dbReference type="EMBL" id="MFC3302245.1"/>
    </source>
</evidence>
<name>A0ABV7MA03_9PROT</name>
<evidence type="ECO:0000313" key="4">
    <source>
        <dbReference type="Proteomes" id="UP001595607"/>
    </source>
</evidence>
<keyword evidence="1" id="KW-1133">Transmembrane helix</keyword>
<dbReference type="Pfam" id="PF04892">
    <property type="entry name" value="VanZ"/>
    <property type="match status" value="1"/>
</dbReference>
<keyword evidence="1" id="KW-0472">Membrane</keyword>
<feature type="domain" description="VanZ-like" evidence="2">
    <location>
        <begin position="57"/>
        <end position="129"/>
    </location>
</feature>
<sequence length="138" mass="14430">MVTMLPDLRRVARWSVPVLALAIAFLSLTPTEPNPEGGLLFLRWIAGLLLGDPQAQDKVGHFVAYTALAGAGVFGFARIPALLLAGVAVGYGSLFEILQSFVPGRDSSLADLFANTLGVLAGWGLASILARTPLGASR</sequence>
<feature type="transmembrane region" description="Helical" evidence="1">
    <location>
        <begin position="112"/>
        <end position="130"/>
    </location>
</feature>
<dbReference type="Proteomes" id="UP001595607">
    <property type="component" value="Unassembled WGS sequence"/>
</dbReference>
<accession>A0ABV7MA03</accession>